<evidence type="ECO:0000256" key="7">
    <source>
        <dbReference type="ARBA" id="ARBA00022927"/>
    </source>
</evidence>
<dbReference type="GO" id="GO:0005886">
    <property type="term" value="C:plasma membrane"/>
    <property type="evidence" value="ECO:0007669"/>
    <property type="project" value="UniProtKB-SubCell"/>
</dbReference>
<dbReference type="EMBL" id="CP001032">
    <property type="protein sequence ID" value="ACB74381.1"/>
    <property type="molecule type" value="Genomic_DNA"/>
</dbReference>
<feature type="domain" description="TonB C-terminal" evidence="11">
    <location>
        <begin position="39"/>
        <end position="134"/>
    </location>
</feature>
<dbReference type="NCBIfam" id="TIGR01352">
    <property type="entry name" value="tonB_Cterm"/>
    <property type="match status" value="1"/>
</dbReference>
<dbReference type="AlphaFoldDB" id="B1ZMN6"/>
<evidence type="ECO:0000256" key="2">
    <source>
        <dbReference type="ARBA" id="ARBA00006555"/>
    </source>
</evidence>
<dbReference type="InterPro" id="IPR051045">
    <property type="entry name" value="TonB-dependent_transducer"/>
</dbReference>
<evidence type="ECO:0000256" key="6">
    <source>
        <dbReference type="ARBA" id="ARBA00022692"/>
    </source>
</evidence>
<dbReference type="HOGENOM" id="CLU_1894111_0_0_0"/>
<keyword evidence="13" id="KW-1185">Reference proteome</keyword>
<dbReference type="PROSITE" id="PS52015">
    <property type="entry name" value="TONB_CTD"/>
    <property type="match status" value="1"/>
</dbReference>
<comment type="similarity">
    <text evidence="2">Belongs to the TonB family.</text>
</comment>
<name>B1ZMN6_OPITP</name>
<evidence type="ECO:0000259" key="11">
    <source>
        <dbReference type="PROSITE" id="PS52015"/>
    </source>
</evidence>
<keyword evidence="9" id="KW-0472">Membrane</keyword>
<accession>B1ZMN6</accession>
<evidence type="ECO:0000256" key="10">
    <source>
        <dbReference type="SAM" id="SignalP"/>
    </source>
</evidence>
<evidence type="ECO:0000256" key="3">
    <source>
        <dbReference type="ARBA" id="ARBA00022448"/>
    </source>
</evidence>
<dbReference type="Proteomes" id="UP000007013">
    <property type="component" value="Chromosome"/>
</dbReference>
<evidence type="ECO:0000256" key="9">
    <source>
        <dbReference type="ARBA" id="ARBA00023136"/>
    </source>
</evidence>
<dbReference type="OrthoDB" id="190496at2"/>
<dbReference type="InterPro" id="IPR006260">
    <property type="entry name" value="TonB/TolA_C"/>
</dbReference>
<protein>
    <submittedName>
        <fullName evidence="12">TonB family protein</fullName>
    </submittedName>
</protein>
<keyword evidence="7" id="KW-0653">Protein transport</keyword>
<keyword evidence="8" id="KW-1133">Transmembrane helix</keyword>
<dbReference type="GO" id="GO:0055085">
    <property type="term" value="P:transmembrane transport"/>
    <property type="evidence" value="ECO:0007669"/>
    <property type="project" value="InterPro"/>
</dbReference>
<feature type="signal peptide" evidence="10">
    <location>
        <begin position="1"/>
        <end position="25"/>
    </location>
</feature>
<dbReference type="SUPFAM" id="SSF74653">
    <property type="entry name" value="TolA/TonB C-terminal domain"/>
    <property type="match status" value="1"/>
</dbReference>
<feature type="chain" id="PRO_5002774324" evidence="10">
    <location>
        <begin position="26"/>
        <end position="134"/>
    </location>
</feature>
<dbReference type="eggNOG" id="COG0810">
    <property type="taxonomic scope" value="Bacteria"/>
</dbReference>
<evidence type="ECO:0000256" key="8">
    <source>
        <dbReference type="ARBA" id="ARBA00022989"/>
    </source>
</evidence>
<organism evidence="12 13">
    <name type="scientific">Opitutus terrae (strain DSM 11246 / JCM 15787 / PB90-1)</name>
    <dbReference type="NCBI Taxonomy" id="452637"/>
    <lineage>
        <taxon>Bacteria</taxon>
        <taxon>Pseudomonadati</taxon>
        <taxon>Verrucomicrobiota</taxon>
        <taxon>Opitutia</taxon>
        <taxon>Opitutales</taxon>
        <taxon>Opitutaceae</taxon>
        <taxon>Opitutus</taxon>
    </lineage>
</organism>
<keyword evidence="10" id="KW-0732">Signal</keyword>
<dbReference type="Gene3D" id="3.30.1150.10">
    <property type="match status" value="1"/>
</dbReference>
<evidence type="ECO:0000256" key="4">
    <source>
        <dbReference type="ARBA" id="ARBA00022475"/>
    </source>
</evidence>
<dbReference type="InterPro" id="IPR037682">
    <property type="entry name" value="TonB_C"/>
</dbReference>
<evidence type="ECO:0000313" key="13">
    <source>
        <dbReference type="Proteomes" id="UP000007013"/>
    </source>
</evidence>
<keyword evidence="3" id="KW-0813">Transport</keyword>
<evidence type="ECO:0000256" key="5">
    <source>
        <dbReference type="ARBA" id="ARBA00022519"/>
    </source>
</evidence>
<gene>
    <name evidence="12" type="ordered locus">Oter_1093</name>
</gene>
<keyword evidence="5" id="KW-0997">Cell inner membrane</keyword>
<dbReference type="PANTHER" id="PTHR33446">
    <property type="entry name" value="PROTEIN TONB-RELATED"/>
    <property type="match status" value="1"/>
</dbReference>
<dbReference type="GO" id="GO:0015031">
    <property type="term" value="P:protein transport"/>
    <property type="evidence" value="ECO:0007669"/>
    <property type="project" value="UniProtKB-KW"/>
</dbReference>
<dbReference type="RefSeq" id="WP_012373919.1">
    <property type="nucleotide sequence ID" value="NC_010571.1"/>
</dbReference>
<keyword evidence="6" id="KW-0812">Transmembrane</keyword>
<dbReference type="STRING" id="452637.Oter_1093"/>
<sequence>MKARSILTSLICGVALGTATLPALAGDKPEPFPKAADEAPGQWPQVVSQVQPLYPAKMLAEKIEGDVQVALVVTAKGDTTQVRAFFSTRPEFEEPAIEAVKQWKFTPGMKDGRAVNTQMVVPIKFALPAHGDKR</sequence>
<reference evidence="12 13" key="1">
    <citation type="journal article" date="2011" name="J. Bacteriol.">
        <title>Genome sequence of the verrucomicrobium Opitutus terrae PB90-1, an abundant inhabitant of rice paddy soil ecosystems.</title>
        <authorList>
            <person name="van Passel M.W."/>
            <person name="Kant R."/>
            <person name="Palva A."/>
            <person name="Copeland A."/>
            <person name="Lucas S."/>
            <person name="Lapidus A."/>
            <person name="Glavina del Rio T."/>
            <person name="Pitluck S."/>
            <person name="Goltsman E."/>
            <person name="Clum A."/>
            <person name="Sun H."/>
            <person name="Schmutz J."/>
            <person name="Larimer F.W."/>
            <person name="Land M.L."/>
            <person name="Hauser L."/>
            <person name="Kyrpides N."/>
            <person name="Mikhailova N."/>
            <person name="Richardson P.P."/>
            <person name="Janssen P.H."/>
            <person name="de Vos W.M."/>
            <person name="Smidt H."/>
        </authorList>
    </citation>
    <scope>NUCLEOTIDE SEQUENCE [LARGE SCALE GENOMIC DNA]</scope>
    <source>
        <strain evidence="13">DSM 11246 / JCM 15787 / PB90-1</strain>
    </source>
</reference>
<dbReference type="KEGG" id="ote:Oter_1093"/>
<comment type="subcellular location">
    <subcellularLocation>
        <location evidence="1">Cell inner membrane</location>
        <topology evidence="1">Single-pass membrane protein</topology>
        <orientation evidence="1">Periplasmic side</orientation>
    </subcellularLocation>
</comment>
<evidence type="ECO:0000313" key="12">
    <source>
        <dbReference type="EMBL" id="ACB74381.1"/>
    </source>
</evidence>
<keyword evidence="4" id="KW-1003">Cell membrane</keyword>
<dbReference type="Pfam" id="PF03544">
    <property type="entry name" value="TonB_C"/>
    <property type="match status" value="1"/>
</dbReference>
<proteinExistence type="inferred from homology"/>
<evidence type="ECO:0000256" key="1">
    <source>
        <dbReference type="ARBA" id="ARBA00004383"/>
    </source>
</evidence>